<protein>
    <recommendedName>
        <fullName evidence="4">Peptidase A2 domain-containing protein</fullName>
    </recommendedName>
</protein>
<evidence type="ECO:0000256" key="3">
    <source>
        <dbReference type="SAM" id="Phobius"/>
    </source>
</evidence>
<feature type="compositionally biased region" description="Basic and acidic residues" evidence="2">
    <location>
        <begin position="362"/>
        <end position="371"/>
    </location>
</feature>
<keyword evidence="1" id="KW-0378">Hydrolase</keyword>
<name>A0AAV7MWF6_PLEWA</name>
<dbReference type="PROSITE" id="PS00141">
    <property type="entry name" value="ASP_PROTEASE"/>
    <property type="match status" value="1"/>
</dbReference>
<evidence type="ECO:0000313" key="5">
    <source>
        <dbReference type="EMBL" id="KAJ1105268.1"/>
    </source>
</evidence>
<dbReference type="AlphaFoldDB" id="A0AAV7MWF6"/>
<keyword evidence="3" id="KW-0812">Transmembrane</keyword>
<keyword evidence="3" id="KW-1133">Transmembrane helix</keyword>
<accession>A0AAV7MWF6</accession>
<evidence type="ECO:0000313" key="6">
    <source>
        <dbReference type="Proteomes" id="UP001066276"/>
    </source>
</evidence>
<dbReference type="Proteomes" id="UP001066276">
    <property type="component" value="Chromosome 9"/>
</dbReference>
<dbReference type="EMBL" id="JANPWB010000013">
    <property type="protein sequence ID" value="KAJ1105268.1"/>
    <property type="molecule type" value="Genomic_DNA"/>
</dbReference>
<gene>
    <name evidence="5" type="ORF">NDU88_002676</name>
</gene>
<organism evidence="5 6">
    <name type="scientific">Pleurodeles waltl</name>
    <name type="common">Iberian ribbed newt</name>
    <dbReference type="NCBI Taxonomy" id="8319"/>
    <lineage>
        <taxon>Eukaryota</taxon>
        <taxon>Metazoa</taxon>
        <taxon>Chordata</taxon>
        <taxon>Craniata</taxon>
        <taxon>Vertebrata</taxon>
        <taxon>Euteleostomi</taxon>
        <taxon>Amphibia</taxon>
        <taxon>Batrachia</taxon>
        <taxon>Caudata</taxon>
        <taxon>Salamandroidea</taxon>
        <taxon>Salamandridae</taxon>
        <taxon>Pleurodelinae</taxon>
        <taxon>Pleurodeles</taxon>
    </lineage>
</organism>
<feature type="transmembrane region" description="Helical" evidence="3">
    <location>
        <begin position="179"/>
        <end position="198"/>
    </location>
</feature>
<keyword evidence="6" id="KW-1185">Reference proteome</keyword>
<dbReference type="InterPro" id="IPR001969">
    <property type="entry name" value="Aspartic_peptidase_AS"/>
</dbReference>
<dbReference type="GO" id="GO:0004190">
    <property type="term" value="F:aspartic-type endopeptidase activity"/>
    <property type="evidence" value="ECO:0007669"/>
    <property type="project" value="InterPro"/>
</dbReference>
<dbReference type="SUPFAM" id="SSF50630">
    <property type="entry name" value="Acid proteases"/>
    <property type="match status" value="1"/>
</dbReference>
<feature type="domain" description="Peptidase A2" evidence="4">
    <location>
        <begin position="52"/>
        <end position="91"/>
    </location>
</feature>
<dbReference type="GO" id="GO:0006508">
    <property type="term" value="P:proteolysis"/>
    <property type="evidence" value="ECO:0007669"/>
    <property type="project" value="InterPro"/>
</dbReference>
<dbReference type="InterPro" id="IPR021109">
    <property type="entry name" value="Peptidase_aspartic_dom_sf"/>
</dbReference>
<feature type="region of interest" description="Disordered" evidence="2">
    <location>
        <begin position="351"/>
        <end position="411"/>
    </location>
</feature>
<keyword evidence="3" id="KW-0472">Membrane</keyword>
<sequence length="411" mass="46006">MEDHFVLSLKEKVSCTNKFDTEKTRKGINCTKIDKEPYIPPDCEIVIDGLNVKVLADSGSPYTILSDQFFNENWDDKKLEPNDVKVYGFGGKEIDMLGFFIADIKFLNRSIIGKVYVAIDGLHVIGWRHQKKMGMVLNPNAKNPVYLSDNIQSVQVLNTSTDKLELLLEKFKNLFSKELALAFAALVVFFLCGAGAFYEAFARNYISVPRDSEHLRACTYAHARARSFTFYHPFFPYSRDYGGVISPLDFGSVIMAHSYTYEEDEYLGGDTPSFEENLICALDNSVNKEFAKALGPLTHHFESFAVHKGCLAPIMPSEEAQAAHHSTSKGKEKAKKWAHSEIFDKLSASLHKEHGYSSSQQHEAHEFDQSSDHSSSNHPSDSDSEADIGDRPGPSKRKNSDKSKSPVPKAP</sequence>
<comment type="caution">
    <text evidence="5">The sequence shown here is derived from an EMBL/GenBank/DDBJ whole genome shotgun (WGS) entry which is preliminary data.</text>
</comment>
<evidence type="ECO:0000256" key="2">
    <source>
        <dbReference type="SAM" id="MobiDB-lite"/>
    </source>
</evidence>
<proteinExistence type="predicted"/>
<dbReference type="PROSITE" id="PS50175">
    <property type="entry name" value="ASP_PROT_RETROV"/>
    <property type="match status" value="1"/>
</dbReference>
<reference evidence="5" key="1">
    <citation type="journal article" date="2022" name="bioRxiv">
        <title>Sequencing and chromosome-scale assembly of the giantPleurodeles waltlgenome.</title>
        <authorList>
            <person name="Brown T."/>
            <person name="Elewa A."/>
            <person name="Iarovenko S."/>
            <person name="Subramanian E."/>
            <person name="Araus A.J."/>
            <person name="Petzold A."/>
            <person name="Susuki M."/>
            <person name="Suzuki K.-i.T."/>
            <person name="Hayashi T."/>
            <person name="Toyoda A."/>
            <person name="Oliveira C."/>
            <person name="Osipova E."/>
            <person name="Leigh N.D."/>
            <person name="Simon A."/>
            <person name="Yun M.H."/>
        </authorList>
    </citation>
    <scope>NUCLEOTIDE SEQUENCE</scope>
    <source>
        <strain evidence="5">20211129_DDA</strain>
        <tissue evidence="5">Liver</tissue>
    </source>
</reference>
<evidence type="ECO:0000259" key="4">
    <source>
        <dbReference type="PROSITE" id="PS50175"/>
    </source>
</evidence>
<evidence type="ECO:0000256" key="1">
    <source>
        <dbReference type="ARBA" id="ARBA00022801"/>
    </source>
</evidence>
<dbReference type="InterPro" id="IPR001995">
    <property type="entry name" value="Peptidase_A2_cat"/>
</dbReference>